<evidence type="ECO:0000259" key="1">
    <source>
        <dbReference type="Pfam" id="PF14024"/>
    </source>
</evidence>
<dbReference type="OrthoDB" id="6200718at2"/>
<organism evidence="2 3">
    <name type="scientific">Acrocarpospora macrocephala</name>
    <dbReference type="NCBI Taxonomy" id="150177"/>
    <lineage>
        <taxon>Bacteria</taxon>
        <taxon>Bacillati</taxon>
        <taxon>Actinomycetota</taxon>
        <taxon>Actinomycetes</taxon>
        <taxon>Streptosporangiales</taxon>
        <taxon>Streptosporangiaceae</taxon>
        <taxon>Acrocarpospora</taxon>
    </lineage>
</organism>
<reference evidence="2 3" key="1">
    <citation type="submission" date="2019-10" db="EMBL/GenBank/DDBJ databases">
        <title>Whole genome shotgun sequence of Acrocarpospora macrocephala NBRC 16266.</title>
        <authorList>
            <person name="Ichikawa N."/>
            <person name="Kimura A."/>
            <person name="Kitahashi Y."/>
            <person name="Komaki H."/>
            <person name="Oguchi A."/>
        </authorList>
    </citation>
    <scope>NUCLEOTIDE SEQUENCE [LARGE SCALE GENOMIC DNA]</scope>
    <source>
        <strain evidence="2 3">NBRC 16266</strain>
    </source>
</reference>
<dbReference type="Pfam" id="PF14024">
    <property type="entry name" value="DUF4240"/>
    <property type="match status" value="1"/>
</dbReference>
<protein>
    <recommendedName>
        <fullName evidence="1">DUF4240 domain-containing protein</fullName>
    </recommendedName>
</protein>
<accession>A0A5M3XDK8</accession>
<evidence type="ECO:0000313" key="3">
    <source>
        <dbReference type="Proteomes" id="UP000331127"/>
    </source>
</evidence>
<keyword evidence="3" id="KW-1185">Reference proteome</keyword>
<gene>
    <name evidence="2" type="ORF">Amac_105710</name>
</gene>
<evidence type="ECO:0000313" key="2">
    <source>
        <dbReference type="EMBL" id="GES16973.1"/>
    </source>
</evidence>
<dbReference type="InterPro" id="IPR025334">
    <property type="entry name" value="DUF4240"/>
</dbReference>
<proteinExistence type="predicted"/>
<sequence length="210" mass="24503">MDIEGFWDLIERSSREAASRKERLAWLEGELCRRSVEEIVDYQACWDVTANRGCRFDLYAAYWFVFGSTSFDWFEYFVNWLISLGRATFEPVADCPDRLIEQPQVLAARKGEFAYCRLSRREQKKSTWMEEGRHDFASLAHVAYDAYAKVTGEDEDNLYEAVRARGIRSEFPVGGVDGSDLRGEHWDLDDDQELARRLPRIARYRNSGEL</sequence>
<dbReference type="EMBL" id="BLAE01000128">
    <property type="protein sequence ID" value="GES16973.1"/>
    <property type="molecule type" value="Genomic_DNA"/>
</dbReference>
<feature type="domain" description="DUF4240" evidence="1">
    <location>
        <begin position="1"/>
        <end position="147"/>
    </location>
</feature>
<dbReference type="AlphaFoldDB" id="A0A5M3XDK8"/>
<dbReference type="Proteomes" id="UP000331127">
    <property type="component" value="Unassembled WGS sequence"/>
</dbReference>
<name>A0A5M3XDK8_9ACTN</name>
<dbReference type="RefSeq" id="WP_155361953.1">
    <property type="nucleotide sequence ID" value="NZ_BAAAHL010000035.1"/>
</dbReference>
<comment type="caution">
    <text evidence="2">The sequence shown here is derived from an EMBL/GenBank/DDBJ whole genome shotgun (WGS) entry which is preliminary data.</text>
</comment>